<dbReference type="InterPro" id="IPR014001">
    <property type="entry name" value="Helicase_ATP-bd"/>
</dbReference>
<feature type="domain" description="Helicase ATP-binding" evidence="7">
    <location>
        <begin position="260"/>
        <end position="432"/>
    </location>
</feature>
<proteinExistence type="predicted"/>
<keyword evidence="10" id="KW-1185">Reference proteome</keyword>
<evidence type="ECO:0000256" key="3">
    <source>
        <dbReference type="ARBA" id="ARBA00022801"/>
    </source>
</evidence>
<dbReference type="Pfam" id="PF00271">
    <property type="entry name" value="Helicase_C"/>
    <property type="match status" value="1"/>
</dbReference>
<dbReference type="Pfam" id="PF00270">
    <property type="entry name" value="DEAD"/>
    <property type="match status" value="1"/>
</dbReference>
<accession>A0ABS8S412</accession>
<keyword evidence="6" id="KW-0694">RNA-binding</keyword>
<dbReference type="PROSITE" id="PS51192">
    <property type="entry name" value="HELICASE_ATP_BIND_1"/>
    <property type="match status" value="1"/>
</dbReference>
<evidence type="ECO:0000313" key="9">
    <source>
        <dbReference type="EMBL" id="MCD7453825.1"/>
    </source>
</evidence>
<dbReference type="InterPro" id="IPR027417">
    <property type="entry name" value="P-loop_NTPase"/>
</dbReference>
<dbReference type="PANTHER" id="PTHR47958">
    <property type="entry name" value="ATP-DEPENDENT RNA HELICASE DBP3"/>
    <property type="match status" value="1"/>
</dbReference>
<keyword evidence="2" id="KW-0547">Nucleotide-binding</keyword>
<dbReference type="SMART" id="SM00490">
    <property type="entry name" value="HELICc"/>
    <property type="match status" value="1"/>
</dbReference>
<evidence type="ECO:0000313" key="10">
    <source>
        <dbReference type="Proteomes" id="UP000823775"/>
    </source>
</evidence>
<reference evidence="9 10" key="1">
    <citation type="journal article" date="2021" name="BMC Genomics">
        <title>Datura genome reveals duplications of psychoactive alkaloid biosynthetic genes and high mutation rate following tissue culture.</title>
        <authorList>
            <person name="Rajewski A."/>
            <person name="Carter-House D."/>
            <person name="Stajich J."/>
            <person name="Litt A."/>
        </authorList>
    </citation>
    <scope>NUCLEOTIDE SEQUENCE [LARGE SCALE GENOMIC DNA]</scope>
    <source>
        <strain evidence="9">AR-01</strain>
    </source>
</reference>
<evidence type="ECO:0000256" key="5">
    <source>
        <dbReference type="ARBA" id="ARBA00022840"/>
    </source>
</evidence>
<feature type="domain" description="Helicase C-terminal" evidence="8">
    <location>
        <begin position="390"/>
        <end position="560"/>
    </location>
</feature>
<name>A0ABS8S412_DATST</name>
<dbReference type="EC" id="3.6.4.13" evidence="1"/>
<dbReference type="EMBL" id="JACEIK010000268">
    <property type="protein sequence ID" value="MCD7453825.1"/>
    <property type="molecule type" value="Genomic_DNA"/>
</dbReference>
<evidence type="ECO:0000256" key="1">
    <source>
        <dbReference type="ARBA" id="ARBA00012552"/>
    </source>
</evidence>
<evidence type="ECO:0000256" key="6">
    <source>
        <dbReference type="ARBA" id="ARBA00022884"/>
    </source>
</evidence>
<evidence type="ECO:0000256" key="4">
    <source>
        <dbReference type="ARBA" id="ARBA00022806"/>
    </source>
</evidence>
<evidence type="ECO:0000259" key="8">
    <source>
        <dbReference type="PROSITE" id="PS51194"/>
    </source>
</evidence>
<dbReference type="InterPro" id="IPR001650">
    <property type="entry name" value="Helicase_C-like"/>
</dbReference>
<evidence type="ECO:0000256" key="2">
    <source>
        <dbReference type="ARBA" id="ARBA00022741"/>
    </source>
</evidence>
<gene>
    <name evidence="9" type="ORF">HAX54_022285</name>
</gene>
<evidence type="ECO:0000259" key="7">
    <source>
        <dbReference type="PROSITE" id="PS51192"/>
    </source>
</evidence>
<dbReference type="SUPFAM" id="SSF52540">
    <property type="entry name" value="P-loop containing nucleoside triphosphate hydrolases"/>
    <property type="match status" value="2"/>
</dbReference>
<dbReference type="InterPro" id="IPR011545">
    <property type="entry name" value="DEAD/DEAH_box_helicase_dom"/>
</dbReference>
<keyword evidence="3" id="KW-0378">Hydrolase</keyword>
<dbReference type="Gene3D" id="3.40.50.300">
    <property type="entry name" value="P-loop containing nucleotide triphosphate hydrolases"/>
    <property type="match status" value="1"/>
</dbReference>
<dbReference type="Proteomes" id="UP000823775">
    <property type="component" value="Unassembled WGS sequence"/>
</dbReference>
<dbReference type="PROSITE" id="PS51194">
    <property type="entry name" value="HELICASE_CTER"/>
    <property type="match status" value="1"/>
</dbReference>
<comment type="caution">
    <text evidence="9">The sequence shown here is derived from an EMBL/GenBank/DDBJ whole genome shotgun (WGS) entry which is preliminary data.</text>
</comment>
<organism evidence="9 10">
    <name type="scientific">Datura stramonium</name>
    <name type="common">Jimsonweed</name>
    <name type="synonym">Common thornapple</name>
    <dbReference type="NCBI Taxonomy" id="4076"/>
    <lineage>
        <taxon>Eukaryota</taxon>
        <taxon>Viridiplantae</taxon>
        <taxon>Streptophyta</taxon>
        <taxon>Embryophyta</taxon>
        <taxon>Tracheophyta</taxon>
        <taxon>Spermatophyta</taxon>
        <taxon>Magnoliopsida</taxon>
        <taxon>eudicotyledons</taxon>
        <taxon>Gunneridae</taxon>
        <taxon>Pentapetalae</taxon>
        <taxon>asterids</taxon>
        <taxon>lamiids</taxon>
        <taxon>Solanales</taxon>
        <taxon>Solanaceae</taxon>
        <taxon>Solanoideae</taxon>
        <taxon>Datureae</taxon>
        <taxon>Datura</taxon>
    </lineage>
</organism>
<keyword evidence="5" id="KW-0067">ATP-binding</keyword>
<sequence>MEGSNQISWNAYNNPPGYPAGHIASGPMPPPMPHPSMPHPSMLHLPMPHPPMLHPSMPHPPMPHPSMLHPSMPHPHMPHPLMSHPALLEKEQEMHNAEMQRVLNENKKLIEEKMVSQYELAATREELCRLNLMIDDIQVQHEIHSIKLMERGLKLIEEIPSVEPLKNEVKHLRSEVMRLSIIKQNLSSQVETLTENLAIVQVENKQIPSLRAEIDGLRHELLCFRSVAEYENKAKAKVMDQMETNKKGLEKLSPIQQSGIDPFCRVLDVIQDIQSASDKIVAFCTEILQQLDYDLVHCQALFLAPTRERALQIEKVMLALGNHLGVKIHVCVDGTSVEEEKHVLSVGVQLIVGTPLRVLDMLRGQNQYICPDHIRMFVLDEAEEILSGGLIDQTYDIFHLLPDKVQIVALYATMPKDALEITKKFMNQPVRIFLRSNELTLEDKMRYRGHTVSATHEKMDQKTRDTIMRDFCSGSSRLLIATDFSGCVFEAQQIIVVVNYDLPTQLEIYLRRIGRSTSEQFGSKKYAVNFITRDDERMLSEIKRFYNVVIDELPSNALDF</sequence>
<keyword evidence="4" id="KW-0347">Helicase</keyword>
<protein>
    <recommendedName>
        <fullName evidence="1">RNA helicase</fullName>
        <ecNumber evidence="1">3.6.4.13</ecNumber>
    </recommendedName>
</protein>
<dbReference type="SMART" id="SM00487">
    <property type="entry name" value="DEXDc"/>
    <property type="match status" value="1"/>
</dbReference>